<dbReference type="Gene3D" id="3.40.50.12710">
    <property type="match status" value="1"/>
</dbReference>
<dbReference type="GO" id="GO:0035243">
    <property type="term" value="F:protein-arginine omega-N symmetric methyltransferase activity"/>
    <property type="evidence" value="ECO:0007669"/>
    <property type="project" value="TreeGrafter"/>
</dbReference>
<organism evidence="3 4">
    <name type="scientific">Aliikangiella marina</name>
    <dbReference type="NCBI Taxonomy" id="1712262"/>
    <lineage>
        <taxon>Bacteria</taxon>
        <taxon>Pseudomonadati</taxon>
        <taxon>Pseudomonadota</taxon>
        <taxon>Gammaproteobacteria</taxon>
        <taxon>Oceanospirillales</taxon>
        <taxon>Pleioneaceae</taxon>
        <taxon>Aliikangiella</taxon>
    </lineage>
</organism>
<keyword evidence="4" id="KW-1185">Reference proteome</keyword>
<evidence type="ECO:0000313" key="4">
    <source>
        <dbReference type="Proteomes" id="UP000317839"/>
    </source>
</evidence>
<dbReference type="Proteomes" id="UP000317839">
    <property type="component" value="Unassembled WGS sequence"/>
</dbReference>
<name>A0A545TCC9_9GAMM</name>
<reference evidence="3 4" key="1">
    <citation type="submission" date="2019-06" db="EMBL/GenBank/DDBJ databases">
        <title>Draft genome of Aliikangiella marina GYP-15.</title>
        <authorList>
            <person name="Wang G."/>
        </authorList>
    </citation>
    <scope>NUCLEOTIDE SEQUENCE [LARGE SCALE GENOMIC DNA]</scope>
    <source>
        <strain evidence="3 4">GYP-15</strain>
    </source>
</reference>
<keyword evidence="2 3" id="KW-0808">Transferase</keyword>
<dbReference type="EMBL" id="VIKR01000002">
    <property type="protein sequence ID" value="TQV74870.1"/>
    <property type="molecule type" value="Genomic_DNA"/>
</dbReference>
<dbReference type="PANTHER" id="PTHR12049:SF7">
    <property type="entry name" value="PROTEIN ARGININE METHYLTRANSFERASE NDUFAF7, MITOCHONDRIAL"/>
    <property type="match status" value="1"/>
</dbReference>
<evidence type="ECO:0000313" key="3">
    <source>
        <dbReference type="EMBL" id="TQV74870.1"/>
    </source>
</evidence>
<proteinExistence type="predicted"/>
<dbReference type="SUPFAM" id="SSF53335">
    <property type="entry name" value="S-adenosyl-L-methionine-dependent methyltransferases"/>
    <property type="match status" value="1"/>
</dbReference>
<dbReference type="GO" id="GO:0032259">
    <property type="term" value="P:methylation"/>
    <property type="evidence" value="ECO:0007669"/>
    <property type="project" value="UniProtKB-KW"/>
</dbReference>
<comment type="caution">
    <text evidence="3">The sequence shown here is derived from an EMBL/GenBank/DDBJ whole genome shotgun (WGS) entry which is preliminary data.</text>
</comment>
<dbReference type="AlphaFoldDB" id="A0A545TCC9"/>
<dbReference type="RefSeq" id="WP_142941488.1">
    <property type="nucleotide sequence ID" value="NZ_VIKR01000002.1"/>
</dbReference>
<dbReference type="InterPro" id="IPR038375">
    <property type="entry name" value="NDUFAF7_sf"/>
</dbReference>
<protein>
    <submittedName>
        <fullName evidence="3">Class I SAM-dependent methyltransferase</fullName>
    </submittedName>
</protein>
<evidence type="ECO:0000256" key="2">
    <source>
        <dbReference type="ARBA" id="ARBA00022679"/>
    </source>
</evidence>
<keyword evidence="1 3" id="KW-0489">Methyltransferase</keyword>
<dbReference type="InterPro" id="IPR029063">
    <property type="entry name" value="SAM-dependent_MTases_sf"/>
</dbReference>
<dbReference type="OrthoDB" id="9794208at2"/>
<accession>A0A545TCC9</accession>
<evidence type="ECO:0000256" key="1">
    <source>
        <dbReference type="ARBA" id="ARBA00022603"/>
    </source>
</evidence>
<dbReference type="InterPro" id="IPR003788">
    <property type="entry name" value="NDUFAF7"/>
</dbReference>
<sequence length="385" mass="42880">MTQSKIHFSEQAIAINTQLVESIIEKITRSGGSISFADFMHSALYEPDLGYYQNVLQTFGEEGDFVTAPEISNLFAKAVAESLAELAEQSLGLINIMEIGAGQGTFAFDLMGELASRALRVRYHILEPSARLQGVQREKLSPLSTLPNVEIDWLSALPEDFIGVIFANEVIDAMPVERIKKTPNGWHYQGVICGEEGFEWCELQPVESRNLPALILKHEDRYPEGYVTEIRPIAGAWIKSIADCLNSGVILLVDYGYPQNEYYHPQRVVGTLKCFSRHQMNDEPFERVGLQDITAHVDFTQLAQSAHDSGLQVAGFTTQAGFLLASNLLHDLTSENQLSTYKMSQQIQMLMTPGQMGEVVKVLQLAKNPACLATGFDFQDHLHRL</sequence>
<gene>
    <name evidence="3" type="ORF">FLL45_07880</name>
</gene>
<dbReference type="Pfam" id="PF02636">
    <property type="entry name" value="Methyltransf_28"/>
    <property type="match status" value="1"/>
</dbReference>
<dbReference type="PANTHER" id="PTHR12049">
    <property type="entry name" value="PROTEIN ARGININE METHYLTRANSFERASE NDUFAF7, MITOCHONDRIAL"/>
    <property type="match status" value="1"/>
</dbReference>